<feature type="transmembrane region" description="Helical" evidence="1">
    <location>
        <begin position="900"/>
        <end position="919"/>
    </location>
</feature>
<dbReference type="Gene3D" id="3.30.2090.10">
    <property type="entry name" value="Multidrug efflux transporter AcrB TolC docking domain, DN and DC subdomains"/>
    <property type="match status" value="2"/>
</dbReference>
<evidence type="ECO:0000313" key="3">
    <source>
        <dbReference type="Proteomes" id="UP000038200"/>
    </source>
</evidence>
<name>A0A0B7IKB7_9FLAO</name>
<feature type="transmembrane region" description="Helical" evidence="1">
    <location>
        <begin position="525"/>
        <end position="542"/>
    </location>
</feature>
<dbReference type="PRINTS" id="PR00702">
    <property type="entry name" value="ACRIFLAVINRP"/>
</dbReference>
<protein>
    <submittedName>
        <fullName evidence="2">Acriflavin resistance protein</fullName>
    </submittedName>
</protein>
<feature type="transmembrane region" description="Helical" evidence="1">
    <location>
        <begin position="352"/>
        <end position="368"/>
    </location>
</feature>
<dbReference type="GO" id="GO:0042910">
    <property type="term" value="F:xenobiotic transmembrane transporter activity"/>
    <property type="evidence" value="ECO:0007669"/>
    <property type="project" value="TreeGrafter"/>
</dbReference>
<dbReference type="GO" id="GO:0005886">
    <property type="term" value="C:plasma membrane"/>
    <property type="evidence" value="ECO:0007669"/>
    <property type="project" value="TreeGrafter"/>
</dbReference>
<dbReference type="Pfam" id="PF00873">
    <property type="entry name" value="ACR_tran"/>
    <property type="match status" value="2"/>
</dbReference>
<evidence type="ECO:0000256" key="1">
    <source>
        <dbReference type="SAM" id="Phobius"/>
    </source>
</evidence>
<feature type="transmembrane region" description="Helical" evidence="1">
    <location>
        <begin position="926"/>
        <end position="947"/>
    </location>
</feature>
<feature type="transmembrane region" description="Helical" evidence="1">
    <location>
        <begin position="400"/>
        <end position="420"/>
    </location>
</feature>
<keyword evidence="1" id="KW-1133">Transmembrane helix</keyword>
<gene>
    <name evidence="2" type="ORF">CCAND93_1320001</name>
</gene>
<reference evidence="2 3" key="1">
    <citation type="submission" date="2015-01" db="EMBL/GenBank/DDBJ databases">
        <authorList>
            <person name="Xiang T."/>
            <person name="Song Y."/>
            <person name="Huang L."/>
            <person name="Wang B."/>
            <person name="Wu P."/>
        </authorList>
    </citation>
    <scope>NUCLEOTIDE SEQUENCE [LARGE SCALE GENOMIC DNA]</scope>
    <source>
        <strain evidence="2 3">CcD93</strain>
    </source>
</reference>
<dbReference type="Gene3D" id="3.30.70.1320">
    <property type="entry name" value="Multidrug efflux transporter AcrB pore domain like"/>
    <property type="match status" value="1"/>
</dbReference>
<accession>A0A0B7IKB7</accession>
<dbReference type="SUPFAM" id="SSF82866">
    <property type="entry name" value="Multidrug efflux transporter AcrB transmembrane domain"/>
    <property type="match status" value="2"/>
</dbReference>
<organism evidence="2 3">
    <name type="scientific">Capnocytophaga canis</name>
    <dbReference type="NCBI Taxonomy" id="1848903"/>
    <lineage>
        <taxon>Bacteria</taxon>
        <taxon>Pseudomonadati</taxon>
        <taxon>Bacteroidota</taxon>
        <taxon>Flavobacteriia</taxon>
        <taxon>Flavobacteriales</taxon>
        <taxon>Flavobacteriaceae</taxon>
        <taxon>Capnocytophaga</taxon>
    </lineage>
</organism>
<dbReference type="Gene3D" id="3.30.70.1430">
    <property type="entry name" value="Multidrug efflux transporter AcrB pore domain"/>
    <property type="match status" value="2"/>
</dbReference>
<feature type="transmembrane region" description="Helical" evidence="1">
    <location>
        <begin position="432"/>
        <end position="452"/>
    </location>
</feature>
<feature type="transmembrane region" description="Helical" evidence="1">
    <location>
        <begin position="953"/>
        <end position="973"/>
    </location>
</feature>
<dbReference type="Gene3D" id="1.20.1640.10">
    <property type="entry name" value="Multidrug efflux transporter AcrB transmembrane domain"/>
    <property type="match status" value="3"/>
</dbReference>
<keyword evidence="1" id="KW-0472">Membrane</keyword>
<dbReference type="Gene3D" id="3.30.70.1440">
    <property type="entry name" value="Multidrug efflux transporter AcrB pore domain"/>
    <property type="match status" value="1"/>
</dbReference>
<dbReference type="AlphaFoldDB" id="A0A0B7IKB7"/>
<dbReference type="PANTHER" id="PTHR32063">
    <property type="match status" value="1"/>
</dbReference>
<feature type="transmembrane region" description="Helical" evidence="1">
    <location>
        <begin position="1025"/>
        <end position="1051"/>
    </location>
</feature>
<dbReference type="InterPro" id="IPR001036">
    <property type="entry name" value="Acrflvin-R"/>
</dbReference>
<feature type="transmembrane region" description="Helical" evidence="1">
    <location>
        <begin position="375"/>
        <end position="394"/>
    </location>
</feature>
<feature type="transmembrane region" description="Helical" evidence="1">
    <location>
        <begin position="21"/>
        <end position="44"/>
    </location>
</feature>
<feature type="transmembrane region" description="Helical" evidence="1">
    <location>
        <begin position="1000"/>
        <end position="1019"/>
    </location>
</feature>
<evidence type="ECO:0000313" key="2">
    <source>
        <dbReference type="EMBL" id="CEN51014.1"/>
    </source>
</evidence>
<feature type="transmembrane region" description="Helical" evidence="1">
    <location>
        <begin position="464"/>
        <end position="486"/>
    </location>
</feature>
<sequence>MFSITSKKLYFCKKMNFIKKSLGISSFQILIIFSILSILGILVIPKLSVHLNPNESLPSISVKYHWSNATPYAIEKEVTSVLEGGFSRLKGLMKLKSKSSKNYGIIYLEFDKHTNIDDARFEVATIIRQLHKKLPQQVSYPTIDINKPNEDEQNQAFLIYTIGASVPYSQIQQTIKNQIEPIINSLSDVDKVIINGITPEEFVINYDLNELKQLSISTEEILQSLKNQFTNQSLGEVFYRDEYITISINCQEKKGWHIPIKKIGDRIIYLDQIATVKKVEQEVQHYFRINSKNAITMSIYATKNANTIMLAKKIDSHIQEISSQLPREYSISKTHDVTEYLSSELDKIYERTIYTIVILLLFIYLVSFSFRYLSIILLSLVCNLSISFLLYYFLGVEIQLYSLAGITISLGLIIDNSIVMIDHIKKQGNISVFIPVLASTLTTMGALTIIYFLDDKYKVNLIDFALVIIINLGVSLFVALFLIPTLMKEIPTGNKNDLKIFNKGQYLLGYIYEKCLYFSFRIKKILILGIVLLFGIPFFMLPQKLENNTTFFEKTYNKILGNDWYIENIRPHIDKYLGGTLRLFKNYVFENANYGNQQETKLHVEASMEKGASIHQMNETILYVENYLQQFTQLKQYITNVYSGNYAHIEISFKNDVADSHFPITLKGKLIAKTVDLGGIDWKIYGVGNFFTSGIGHTDEPTNFTVKGYGYNYDALNSWIDSLKTNLQQNSRVKNILINNNSNKVKTSSEYIFLLDKELLTIQNSNPLGIFSELRELTSTKQRALYLNMQGGYFPIRLESYDSKINDIWKVVNYPLGNLHNPLILKKMVLFSKQKEEDNIRKENQEYIRYLQFQYTGSAKVGQKILDEKLVQLEKRLPLGYKFEVEEEQWRIGKDKENNYFFLLLLILCIIYTICAILFESFKQPFIILSVIPISFIGVFLTFYIFSFNFDQGGLASFVLLSGIIVNSSIFIVDNFNKLKKQKVDRNLLELYMIGFKQKFFPIVSTILSTVLGFIPFVKDGQNEVFWFALSVGTIGGLLFSLIGILIYLPLFSISSKDVLKNRSNCGRQQTDDDNLCKDNFVS</sequence>
<dbReference type="PANTHER" id="PTHR32063:SF0">
    <property type="entry name" value="SWARMING MOTILITY PROTEIN SWRC"/>
    <property type="match status" value="1"/>
</dbReference>
<dbReference type="EMBL" id="CDOL01000038">
    <property type="protein sequence ID" value="CEN51014.1"/>
    <property type="molecule type" value="Genomic_DNA"/>
</dbReference>
<proteinExistence type="predicted"/>
<dbReference type="SUPFAM" id="SSF82693">
    <property type="entry name" value="Multidrug efflux transporter AcrB pore domain, PN1, PN2, PC1 and PC2 subdomains"/>
    <property type="match status" value="1"/>
</dbReference>
<keyword evidence="1" id="KW-0812">Transmembrane</keyword>
<dbReference type="Proteomes" id="UP000038200">
    <property type="component" value="Unassembled WGS sequence"/>
</dbReference>
<dbReference type="InterPro" id="IPR027463">
    <property type="entry name" value="AcrB_DN_DC_subdom"/>
</dbReference>